<dbReference type="GeneID" id="58107836"/>
<dbReference type="GO" id="GO:0000270">
    <property type="term" value="P:peptidoglycan metabolic process"/>
    <property type="evidence" value="ECO:0007669"/>
    <property type="project" value="TreeGrafter"/>
</dbReference>
<dbReference type="Pfam" id="PF02698">
    <property type="entry name" value="DUF218"/>
    <property type="match status" value="1"/>
</dbReference>
<dbReference type="InterPro" id="IPR051599">
    <property type="entry name" value="Cell_Envelope_Assoc"/>
</dbReference>
<dbReference type="GO" id="GO:0005886">
    <property type="term" value="C:plasma membrane"/>
    <property type="evidence" value="ECO:0007669"/>
    <property type="project" value="TreeGrafter"/>
</dbReference>
<dbReference type="EMBL" id="QUBG01000001">
    <property type="protein sequence ID" value="TPR46251.1"/>
    <property type="molecule type" value="Genomic_DNA"/>
</dbReference>
<dbReference type="RefSeq" id="WP_140936159.1">
    <property type="nucleotide sequence ID" value="NZ_QUBF01000001.1"/>
</dbReference>
<evidence type="ECO:0000313" key="2">
    <source>
        <dbReference type="EMBL" id="TPR46251.1"/>
    </source>
</evidence>
<evidence type="ECO:0000313" key="3">
    <source>
        <dbReference type="Proteomes" id="UP000784700"/>
    </source>
</evidence>
<comment type="caution">
    <text evidence="2">The sequence shown here is derived from an EMBL/GenBank/DDBJ whole genome shotgun (WGS) entry which is preliminary data.</text>
</comment>
<proteinExistence type="predicted"/>
<gene>
    <name evidence="2" type="ORF">DY130_01675</name>
</gene>
<dbReference type="AlphaFoldDB" id="A0A9Q8IPH0"/>
<sequence>MKLLKSNVATKVLPKAVNKISSFSINGKHIQEYDSNYSYSSVQEYLKRIISNPEKLNFLDAVIRYNYWYKPVLLSVNHDNMNKSYNNETLIKLFKDALKISPNNEKYLLGLASMYRLSKHLNLATGIWQKILRINPNNYQALLSLAVYTQFNKNHKAFKHSLSRLNQIDSQQTKQVAGWLKYLEELKTIRLTTNLNRVYDDNNSKHFIVILGASLTAEGQMKLKLKKRLRAGLKLAKRMPNTRILVSGGKLPREPDFEAKVMKQWLINHGIKAKRIFEETYSRDTVQNTVNSTDILNENGAKTVTIISNASHMKRSYTLFKTARLITGGKYLLDQYVVFESKDEFKALENNSRDIPKIINDVLRVAGFWLLPGIQR</sequence>
<dbReference type="PANTHER" id="PTHR30336">
    <property type="entry name" value="INNER MEMBRANE PROTEIN, PROBABLE PERMEASE"/>
    <property type="match status" value="1"/>
</dbReference>
<dbReference type="SUPFAM" id="SSF48452">
    <property type="entry name" value="TPR-like"/>
    <property type="match status" value="1"/>
</dbReference>
<dbReference type="InterPro" id="IPR014729">
    <property type="entry name" value="Rossmann-like_a/b/a_fold"/>
</dbReference>
<dbReference type="Proteomes" id="UP000784700">
    <property type="component" value="Unassembled WGS sequence"/>
</dbReference>
<evidence type="ECO:0000259" key="1">
    <source>
        <dbReference type="Pfam" id="PF02698"/>
    </source>
</evidence>
<dbReference type="CDD" id="cd06259">
    <property type="entry name" value="YdcF-like"/>
    <property type="match status" value="1"/>
</dbReference>
<dbReference type="GO" id="GO:0043164">
    <property type="term" value="P:Gram-negative-bacterium-type cell wall biogenesis"/>
    <property type="evidence" value="ECO:0007669"/>
    <property type="project" value="TreeGrafter"/>
</dbReference>
<dbReference type="Gene3D" id="3.40.50.620">
    <property type="entry name" value="HUPs"/>
    <property type="match status" value="1"/>
</dbReference>
<accession>A0A9Q8IPH0</accession>
<feature type="domain" description="DUF218" evidence="1">
    <location>
        <begin position="207"/>
        <end position="325"/>
    </location>
</feature>
<dbReference type="Gene3D" id="1.25.40.10">
    <property type="entry name" value="Tetratricopeptide repeat domain"/>
    <property type="match status" value="1"/>
</dbReference>
<organism evidence="2 3">
    <name type="scientific">Apilactobacillus micheneri</name>
    <dbReference type="NCBI Taxonomy" id="1899430"/>
    <lineage>
        <taxon>Bacteria</taxon>
        <taxon>Bacillati</taxon>
        <taxon>Bacillota</taxon>
        <taxon>Bacilli</taxon>
        <taxon>Lactobacillales</taxon>
        <taxon>Lactobacillaceae</taxon>
        <taxon>Apilactobacillus</taxon>
    </lineage>
</organism>
<dbReference type="PANTHER" id="PTHR30336:SF4">
    <property type="entry name" value="ENVELOPE BIOGENESIS FACTOR ELYC"/>
    <property type="match status" value="1"/>
</dbReference>
<dbReference type="InterPro" id="IPR003848">
    <property type="entry name" value="DUF218"/>
</dbReference>
<name>A0A9Q8IPH0_9LACO</name>
<dbReference type="InterPro" id="IPR011990">
    <property type="entry name" value="TPR-like_helical_dom_sf"/>
</dbReference>
<protein>
    <recommendedName>
        <fullName evidence="1">DUF218 domain-containing protein</fullName>
    </recommendedName>
</protein>
<reference evidence="2" key="1">
    <citation type="submission" date="2018-08" db="EMBL/GenBank/DDBJ databases">
        <title>Comparative genomics of wild bee and flower associated Lactobacillus reveals potential adaptation to the bee host.</title>
        <authorList>
            <person name="Vuong H.Q."/>
            <person name="Mcfrederick Q.S."/>
        </authorList>
    </citation>
    <scope>NUCLEOTIDE SEQUENCE</scope>
    <source>
        <strain evidence="2">HV_63</strain>
    </source>
</reference>